<keyword evidence="4 8" id="KW-0812">Transmembrane</keyword>
<feature type="signal peptide" evidence="11">
    <location>
        <begin position="1"/>
        <end position="29"/>
    </location>
</feature>
<evidence type="ECO:0000259" key="13">
    <source>
        <dbReference type="Pfam" id="PF07715"/>
    </source>
</evidence>
<evidence type="ECO:0008006" key="16">
    <source>
        <dbReference type="Google" id="ProtNLM"/>
    </source>
</evidence>
<dbReference type="PROSITE" id="PS52016">
    <property type="entry name" value="TONB_DEPENDENT_REC_3"/>
    <property type="match status" value="1"/>
</dbReference>
<dbReference type="OrthoDB" id="7051241at2"/>
<dbReference type="InterPro" id="IPR037066">
    <property type="entry name" value="Plug_dom_sf"/>
</dbReference>
<evidence type="ECO:0000256" key="5">
    <source>
        <dbReference type="ARBA" id="ARBA00023077"/>
    </source>
</evidence>
<sequence>MRSFKLLTTTALGSVVFFGAIAGTPAASAQTTAPVATQDQQPAAGTSTPANEDETDLVVVTGSRISAPNLVSTSPITSITGAQLQQTGGVSIGDVLNNLPQVANTFSQSNSTRFLGTAGLNLVDLYGLGPQRTLVLVNGRRHVGADILNNAVSTDINTLPTDLIERVDLVTGGESAVYGSDAIAGVVNFVLKDHFEGLQAHAQGGVSSRGAAGAYYASILAGKNFAEGRGNIAINLEYARQNQYLASDVNEFSRADGFVVTDTDPAGAVNGSDGIPDRTFMRDIRSATISLGGNILFPQANGGPGICGKDKNGAAFSCGYVFNGDGSLVPQTGTRVGLGPNGSFIGGNGTTGREGALVQLLPQLDRYSANLIGHFEVSPAFVPFIEASYVRTNSFGSGNSGPAFFQGQTLDGFYENPELNNPYLSSQARSVITQQILASGLNPNFPTTKVALTADDLASIADGSFRFPLRENLLDLGVRSEAAKRETFRIVGGVRGTFNTDWKYELSANYGEFKERTRVQGNLNVQRFLLAMDSQRDGSGNIVCGSKLDGGAGYTAVQGGDLAGNPARLAADIAGCQPFNPFGYGAVSQAAKNYVLQDTTSVGKITQLDLLGSISGSTRGFLNLPGGPIGFSFGGEYRRETNYFRADPLVSAGYTFYNALADFTPPAFEVKEAFGEVRVPLLKDIFLIKELTATGAFRFSDYKGGAGSVWAYNAGVTYAPVEDVRFRAAYSRSVRAPNLTELYAPQGQNFAPTFSDPCAARQIGEGTQYRAANCAAAGINTTGATPFDYIYSSSLEILSGGNPNLQAETSDSYTYGVVVQPHWVRGLSLSVDYYNIQVSNVITSVDAQTIVNQCYDSPSLSNPFCGSFRRDNASGSATGTPFRIVEGSLLASPLNYAQLRARGLNSAIAYVHSIGDNMQVNARAIWTHQFENTSFTDPTNSSYGDTTVGEIGSPKDAVNVNVDFTVGKFFINYEGRYLSKQSVTAYESLNSFQGRPAQNADYSDHLYYQSVMYHDIRVGVNVMKDSMFYIGVDNITDKLPPLGSVGIGNSTDANGGTGIFDNKGRYFYSGINVKF</sequence>
<feature type="region of interest" description="Disordered" evidence="10">
    <location>
        <begin position="32"/>
        <end position="53"/>
    </location>
</feature>
<evidence type="ECO:0000313" key="14">
    <source>
        <dbReference type="EMBL" id="AOH85440.1"/>
    </source>
</evidence>
<proteinExistence type="inferred from homology"/>
<evidence type="ECO:0000256" key="10">
    <source>
        <dbReference type="SAM" id="MobiDB-lite"/>
    </source>
</evidence>
<feature type="domain" description="TonB-dependent receptor-like beta-barrel" evidence="12">
    <location>
        <begin position="516"/>
        <end position="1035"/>
    </location>
</feature>
<dbReference type="Gene3D" id="2.170.130.10">
    <property type="entry name" value="TonB-dependent receptor, plug domain"/>
    <property type="match status" value="1"/>
</dbReference>
<keyword evidence="5 9" id="KW-0798">TonB box</keyword>
<evidence type="ECO:0000313" key="15">
    <source>
        <dbReference type="Proteomes" id="UP000094256"/>
    </source>
</evidence>
<comment type="subcellular location">
    <subcellularLocation>
        <location evidence="1 8">Cell outer membrane</location>
        <topology evidence="1 8">Multi-pass membrane protein</topology>
    </subcellularLocation>
</comment>
<name>A0A1B3ZDE9_9SPHN</name>
<keyword evidence="15" id="KW-1185">Reference proteome</keyword>
<reference evidence="14 15" key="1">
    <citation type="submission" date="2016-01" db="EMBL/GenBank/DDBJ databases">
        <title>Complete genome and mega plasmid sequence of Sphingomonas panacis DCY99 elicits systemic resistance in rice to Xanthomonas oryzae.</title>
        <authorList>
            <person name="Kim Y.J."/>
            <person name="Yang D.C."/>
            <person name="Sing P."/>
        </authorList>
    </citation>
    <scope>NUCLEOTIDE SEQUENCE [LARGE SCALE GENOMIC DNA]</scope>
    <source>
        <strain evidence="14 15">DCY99</strain>
    </source>
</reference>
<feature type="compositionally biased region" description="Polar residues" evidence="10">
    <location>
        <begin position="32"/>
        <end position="50"/>
    </location>
</feature>
<dbReference type="Proteomes" id="UP000094256">
    <property type="component" value="Chromosome"/>
</dbReference>
<protein>
    <recommendedName>
        <fullName evidence="16">TonB-dependent receptor</fullName>
    </recommendedName>
</protein>
<keyword evidence="7 8" id="KW-0998">Cell outer membrane</keyword>
<dbReference type="Gene3D" id="2.40.170.20">
    <property type="entry name" value="TonB-dependent receptor, beta-barrel domain"/>
    <property type="match status" value="1"/>
</dbReference>
<evidence type="ECO:0000256" key="9">
    <source>
        <dbReference type="RuleBase" id="RU003357"/>
    </source>
</evidence>
<evidence type="ECO:0000256" key="2">
    <source>
        <dbReference type="ARBA" id="ARBA00022448"/>
    </source>
</evidence>
<evidence type="ECO:0000256" key="11">
    <source>
        <dbReference type="SAM" id="SignalP"/>
    </source>
</evidence>
<dbReference type="InterPro" id="IPR036942">
    <property type="entry name" value="Beta-barrel_TonB_sf"/>
</dbReference>
<dbReference type="InterPro" id="IPR039426">
    <property type="entry name" value="TonB-dep_rcpt-like"/>
</dbReference>
<dbReference type="SUPFAM" id="SSF56935">
    <property type="entry name" value="Porins"/>
    <property type="match status" value="1"/>
</dbReference>
<evidence type="ECO:0000259" key="12">
    <source>
        <dbReference type="Pfam" id="PF00593"/>
    </source>
</evidence>
<dbReference type="GO" id="GO:0009279">
    <property type="term" value="C:cell outer membrane"/>
    <property type="evidence" value="ECO:0007669"/>
    <property type="project" value="UniProtKB-SubCell"/>
</dbReference>
<dbReference type="Pfam" id="PF07715">
    <property type="entry name" value="Plug"/>
    <property type="match status" value="1"/>
</dbReference>
<keyword evidence="2 8" id="KW-0813">Transport</keyword>
<evidence type="ECO:0000256" key="7">
    <source>
        <dbReference type="ARBA" id="ARBA00023237"/>
    </source>
</evidence>
<dbReference type="InterPro" id="IPR012910">
    <property type="entry name" value="Plug_dom"/>
</dbReference>
<dbReference type="InterPro" id="IPR000531">
    <property type="entry name" value="Beta-barrel_TonB"/>
</dbReference>
<dbReference type="PANTHER" id="PTHR47234:SF2">
    <property type="entry name" value="TONB-DEPENDENT RECEPTOR"/>
    <property type="match status" value="1"/>
</dbReference>
<feature type="chain" id="PRO_5008556376" description="TonB-dependent receptor" evidence="11">
    <location>
        <begin position="30"/>
        <end position="1075"/>
    </location>
</feature>
<dbReference type="EMBL" id="CP014168">
    <property type="protein sequence ID" value="AOH85440.1"/>
    <property type="molecule type" value="Genomic_DNA"/>
</dbReference>
<comment type="similarity">
    <text evidence="8 9">Belongs to the TonB-dependent receptor family.</text>
</comment>
<organism evidence="14 15">
    <name type="scientific">Sphingomonas panacis</name>
    <dbReference type="NCBI Taxonomy" id="1560345"/>
    <lineage>
        <taxon>Bacteria</taxon>
        <taxon>Pseudomonadati</taxon>
        <taxon>Pseudomonadota</taxon>
        <taxon>Alphaproteobacteria</taxon>
        <taxon>Sphingomonadales</taxon>
        <taxon>Sphingomonadaceae</taxon>
        <taxon>Sphingomonas</taxon>
    </lineage>
</organism>
<evidence type="ECO:0000256" key="1">
    <source>
        <dbReference type="ARBA" id="ARBA00004571"/>
    </source>
</evidence>
<dbReference type="KEGG" id="span:AWL63_17335"/>
<dbReference type="AlphaFoldDB" id="A0A1B3ZDE9"/>
<keyword evidence="11" id="KW-0732">Signal</keyword>
<evidence type="ECO:0000256" key="8">
    <source>
        <dbReference type="PROSITE-ProRule" id="PRU01360"/>
    </source>
</evidence>
<keyword evidence="3 8" id="KW-1134">Transmembrane beta strand</keyword>
<feature type="domain" description="TonB-dependent receptor plug" evidence="13">
    <location>
        <begin position="72"/>
        <end position="186"/>
    </location>
</feature>
<evidence type="ECO:0000256" key="3">
    <source>
        <dbReference type="ARBA" id="ARBA00022452"/>
    </source>
</evidence>
<accession>A0A1B3ZDE9</accession>
<gene>
    <name evidence="14" type="ORF">AWL63_17335</name>
</gene>
<evidence type="ECO:0000256" key="4">
    <source>
        <dbReference type="ARBA" id="ARBA00022692"/>
    </source>
</evidence>
<dbReference type="STRING" id="1560345.AWL63_17335"/>
<dbReference type="Pfam" id="PF00593">
    <property type="entry name" value="TonB_dep_Rec_b-barrel"/>
    <property type="match status" value="1"/>
</dbReference>
<keyword evidence="6 8" id="KW-0472">Membrane</keyword>
<dbReference type="PANTHER" id="PTHR47234">
    <property type="match status" value="1"/>
</dbReference>
<evidence type="ECO:0000256" key="6">
    <source>
        <dbReference type="ARBA" id="ARBA00023136"/>
    </source>
</evidence>